<name>A0ABP9XBL6_9DEIO</name>
<keyword evidence="2" id="KW-1185">Reference proteome</keyword>
<gene>
    <name evidence="1" type="ORF">Dalu01_01144</name>
</gene>
<evidence type="ECO:0000313" key="2">
    <source>
        <dbReference type="Proteomes" id="UP001404956"/>
    </source>
</evidence>
<accession>A0ABP9XBL6</accession>
<dbReference type="EMBL" id="BAABRV010000002">
    <property type="protein sequence ID" value="GAA5532754.1"/>
    <property type="molecule type" value="Genomic_DNA"/>
</dbReference>
<comment type="caution">
    <text evidence="1">The sequence shown here is derived from an EMBL/GenBank/DDBJ whole genome shotgun (WGS) entry which is preliminary data.</text>
</comment>
<protein>
    <recommendedName>
        <fullName evidence="3">DUF2283 domain-containing protein</fullName>
    </recommendedName>
</protein>
<sequence length="66" mass="7120">MATIVITYTDGRTFRLEGVTNADAAASRAAYEGPGNTLAVAYRDGGQQREARIPKTLIRSFATELD</sequence>
<evidence type="ECO:0000313" key="1">
    <source>
        <dbReference type="EMBL" id="GAA5532754.1"/>
    </source>
</evidence>
<proteinExistence type="predicted"/>
<dbReference type="RefSeq" id="WP_345452138.1">
    <property type="nucleotide sequence ID" value="NZ_BAABRV010000002.1"/>
</dbReference>
<reference evidence="1 2" key="1">
    <citation type="submission" date="2024-02" db="EMBL/GenBank/DDBJ databases">
        <title>Deinococcus aluminii NBRC 112889.</title>
        <authorList>
            <person name="Ichikawa N."/>
            <person name="Katano-Makiyama Y."/>
            <person name="Hidaka K."/>
        </authorList>
    </citation>
    <scope>NUCLEOTIDE SEQUENCE [LARGE SCALE GENOMIC DNA]</scope>
    <source>
        <strain evidence="1 2">NBRC 112889</strain>
    </source>
</reference>
<evidence type="ECO:0008006" key="3">
    <source>
        <dbReference type="Google" id="ProtNLM"/>
    </source>
</evidence>
<organism evidence="1 2">
    <name type="scientific">Deinococcus aluminii</name>
    <dbReference type="NCBI Taxonomy" id="1656885"/>
    <lineage>
        <taxon>Bacteria</taxon>
        <taxon>Thermotogati</taxon>
        <taxon>Deinococcota</taxon>
        <taxon>Deinococci</taxon>
        <taxon>Deinococcales</taxon>
        <taxon>Deinococcaceae</taxon>
        <taxon>Deinococcus</taxon>
    </lineage>
</organism>
<dbReference type="Proteomes" id="UP001404956">
    <property type="component" value="Unassembled WGS sequence"/>
</dbReference>